<gene>
    <name evidence="3" type="ORF">SAMN04515677_103406</name>
</gene>
<dbReference type="InterPro" id="IPR014729">
    <property type="entry name" value="Rossmann-like_a/b/a_fold"/>
</dbReference>
<evidence type="ECO:0000313" key="3">
    <source>
        <dbReference type="EMBL" id="SDL79259.1"/>
    </source>
</evidence>
<accession>A0A1G9MYF5</accession>
<dbReference type="Pfam" id="PF02698">
    <property type="entry name" value="DUF218"/>
    <property type="match status" value="1"/>
</dbReference>
<evidence type="ECO:0000259" key="2">
    <source>
        <dbReference type="Pfam" id="PF02698"/>
    </source>
</evidence>
<dbReference type="GO" id="GO:0005886">
    <property type="term" value="C:plasma membrane"/>
    <property type="evidence" value="ECO:0007669"/>
    <property type="project" value="TreeGrafter"/>
</dbReference>
<keyword evidence="1" id="KW-0472">Membrane</keyword>
<organism evidence="3 4">
    <name type="scientific">Romboutsia lituseburensis DSM 797</name>
    <dbReference type="NCBI Taxonomy" id="1121325"/>
    <lineage>
        <taxon>Bacteria</taxon>
        <taxon>Bacillati</taxon>
        <taxon>Bacillota</taxon>
        <taxon>Clostridia</taxon>
        <taxon>Peptostreptococcales</taxon>
        <taxon>Peptostreptococcaceae</taxon>
        <taxon>Romboutsia</taxon>
    </lineage>
</organism>
<proteinExistence type="predicted"/>
<dbReference type="Proteomes" id="UP000199068">
    <property type="component" value="Unassembled WGS sequence"/>
</dbReference>
<dbReference type="InterPro" id="IPR003848">
    <property type="entry name" value="DUF218"/>
</dbReference>
<name>A0A1G9MYF5_9FIRM</name>
<dbReference type="PANTHER" id="PTHR30336">
    <property type="entry name" value="INNER MEMBRANE PROTEIN, PROBABLE PERMEASE"/>
    <property type="match status" value="1"/>
</dbReference>
<sequence length="252" mass="28758">MSILKSSYIYFIIGLISIIYYSYINIAFGGLAFDEFFLFLGICFILYGVIKNKIKKNYLENIIIKLTIITIVAIFIIGEALMILYPKSDITNQCDYLIILGAAVKKNGPSLTLRARLNSAIEYLDKTKDDCFIVVSGGKGSDEKTSEAQAMKEYLVDKNINPSKILLEDKSTNTFENFKYSREKIEKHSSSSIKDLKIKVVTTDFHSLRSSVLAKRNEYTNVTFYSSKSKLAFIPVYYTREFFALLKTILIY</sequence>
<dbReference type="GO" id="GO:0043164">
    <property type="term" value="P:Gram-negative-bacterium-type cell wall biogenesis"/>
    <property type="evidence" value="ECO:0007669"/>
    <property type="project" value="TreeGrafter"/>
</dbReference>
<feature type="transmembrane region" description="Helical" evidence="1">
    <location>
        <begin position="7"/>
        <end position="24"/>
    </location>
</feature>
<keyword evidence="1" id="KW-0812">Transmembrane</keyword>
<evidence type="ECO:0000256" key="1">
    <source>
        <dbReference type="SAM" id="Phobius"/>
    </source>
</evidence>
<dbReference type="CDD" id="cd06259">
    <property type="entry name" value="YdcF-like"/>
    <property type="match status" value="1"/>
</dbReference>
<keyword evidence="4" id="KW-1185">Reference proteome</keyword>
<feature type="transmembrane region" description="Helical" evidence="1">
    <location>
        <begin position="30"/>
        <end position="50"/>
    </location>
</feature>
<dbReference type="AlphaFoldDB" id="A0A1G9MYF5"/>
<dbReference type="Gene3D" id="3.40.50.620">
    <property type="entry name" value="HUPs"/>
    <property type="match status" value="1"/>
</dbReference>
<evidence type="ECO:0000313" key="4">
    <source>
        <dbReference type="Proteomes" id="UP000199068"/>
    </source>
</evidence>
<dbReference type="GO" id="GO:0000270">
    <property type="term" value="P:peptidoglycan metabolic process"/>
    <property type="evidence" value="ECO:0007669"/>
    <property type="project" value="TreeGrafter"/>
</dbReference>
<dbReference type="PANTHER" id="PTHR30336:SF4">
    <property type="entry name" value="ENVELOPE BIOGENESIS FACTOR ELYC"/>
    <property type="match status" value="1"/>
</dbReference>
<feature type="transmembrane region" description="Helical" evidence="1">
    <location>
        <begin position="62"/>
        <end position="85"/>
    </location>
</feature>
<dbReference type="STRING" id="1121325.SAMN04515677_103406"/>
<reference evidence="3 4" key="1">
    <citation type="submission" date="2016-10" db="EMBL/GenBank/DDBJ databases">
        <authorList>
            <person name="de Groot N.N."/>
        </authorList>
    </citation>
    <scope>NUCLEOTIDE SEQUENCE [LARGE SCALE GENOMIC DNA]</scope>
    <source>
        <strain evidence="3 4">DSM 797</strain>
    </source>
</reference>
<protein>
    <submittedName>
        <fullName evidence="3">Uncharacterized SAM-binding protein YcdF, DUF218 family</fullName>
    </submittedName>
</protein>
<dbReference type="InterPro" id="IPR051599">
    <property type="entry name" value="Cell_Envelope_Assoc"/>
</dbReference>
<dbReference type="EMBL" id="FNGW01000003">
    <property type="protein sequence ID" value="SDL79259.1"/>
    <property type="molecule type" value="Genomic_DNA"/>
</dbReference>
<feature type="domain" description="DUF218" evidence="2">
    <location>
        <begin position="95"/>
        <end position="241"/>
    </location>
</feature>
<keyword evidence="1" id="KW-1133">Transmembrane helix</keyword>